<dbReference type="PANTHER" id="PTHR18964:SF174">
    <property type="entry name" value="D-ALLOSE KINASE-RELATED"/>
    <property type="match status" value="1"/>
</dbReference>
<sequence length="310" mass="32730">MRIGLDWGGTKIEALALSNEGEQLFRKRVPTPKNDYQGCVKAVIELVAATEAATGEVGTVGIGIPGSISPSTGLVKNANSTWMNGKPLDKDLCDALGREVRIQNDANCMAVSEAIDGAGAGCGVVHGVIIGTGCGSGIAINGRPHKGANGIGGEWGNVTVPWMQEGEFPGPLNWTGHHGTIDLLCSGTGFQWDYENATGKALKGSEIIELMRSGDEAAMGTYQRYVSRLGRALAMAANILDPDCFVLAGGMSNVEEIYKDLPAAMRPYIFSDGYDFDIRKAKHGDSSGVRGAAWLWGKGETTLRHVNESS</sequence>
<comment type="caution">
    <text evidence="1">The sequence shown here is derived from an EMBL/GenBank/DDBJ whole genome shotgun (WGS) entry which is preliminary data.</text>
</comment>
<dbReference type="CDD" id="cd24066">
    <property type="entry name" value="ASKHA_NBD_ROK_EcFRK-like"/>
    <property type="match status" value="1"/>
</dbReference>
<accession>A0A1I4DDN6</accession>
<evidence type="ECO:0000313" key="1">
    <source>
        <dbReference type="EMBL" id="SFK91768.1"/>
    </source>
</evidence>
<dbReference type="Pfam" id="PF00480">
    <property type="entry name" value="ROK"/>
    <property type="match status" value="1"/>
</dbReference>
<evidence type="ECO:0000313" key="2">
    <source>
        <dbReference type="Proteomes" id="UP000199598"/>
    </source>
</evidence>
<gene>
    <name evidence="1" type="ORF">SAMN04488518_111159</name>
</gene>
<protein>
    <submittedName>
        <fullName evidence="1">Fructokinase</fullName>
    </submittedName>
</protein>
<dbReference type="InterPro" id="IPR043129">
    <property type="entry name" value="ATPase_NBD"/>
</dbReference>
<organism evidence="1 2">
    <name type="scientific">Pseudovibrio ascidiaceicola</name>
    <dbReference type="NCBI Taxonomy" id="285279"/>
    <lineage>
        <taxon>Bacteria</taxon>
        <taxon>Pseudomonadati</taxon>
        <taxon>Pseudomonadota</taxon>
        <taxon>Alphaproteobacteria</taxon>
        <taxon>Hyphomicrobiales</taxon>
        <taxon>Stappiaceae</taxon>
        <taxon>Pseudovibrio</taxon>
    </lineage>
</organism>
<proteinExistence type="predicted"/>
<keyword evidence="2" id="KW-1185">Reference proteome</keyword>
<dbReference type="SUPFAM" id="SSF53067">
    <property type="entry name" value="Actin-like ATPase domain"/>
    <property type="match status" value="1"/>
</dbReference>
<dbReference type="PANTHER" id="PTHR18964">
    <property type="entry name" value="ROK (REPRESSOR, ORF, KINASE) FAMILY"/>
    <property type="match status" value="1"/>
</dbReference>
<dbReference type="Gene3D" id="3.30.420.40">
    <property type="match status" value="2"/>
</dbReference>
<dbReference type="EMBL" id="FOSK01000011">
    <property type="protein sequence ID" value="SFK91768.1"/>
    <property type="molecule type" value="Genomic_DNA"/>
</dbReference>
<dbReference type="InterPro" id="IPR000600">
    <property type="entry name" value="ROK"/>
</dbReference>
<dbReference type="Proteomes" id="UP000199598">
    <property type="component" value="Unassembled WGS sequence"/>
</dbReference>
<name>A0A1I4DDN6_9HYPH</name>
<dbReference type="RefSeq" id="WP_093522135.1">
    <property type="nucleotide sequence ID" value="NZ_FOSK01000011.1"/>
</dbReference>
<reference evidence="1 2" key="1">
    <citation type="submission" date="2016-10" db="EMBL/GenBank/DDBJ databases">
        <authorList>
            <person name="Varghese N."/>
            <person name="Submissions S."/>
        </authorList>
    </citation>
    <scope>NUCLEOTIDE SEQUENCE [LARGE SCALE GENOMIC DNA]</scope>
    <source>
        <strain evidence="1 2">DSM 16392</strain>
    </source>
</reference>